<accession>A0A7I9ZUF5</accession>
<name>A0A7I9ZUF5_9MYCO</name>
<evidence type="ECO:0000256" key="1">
    <source>
        <dbReference type="SAM" id="MobiDB-lite"/>
    </source>
</evidence>
<sequence length="186" mass="18775">MAAPGVVGRLLAAGLIAFGIGLGGSTTNASADPGEAEPPAPGPAAVGVPVEGDPAESVSAACRQFTAALRVASVYYNNFAYSIAGNGAYVDYQDPAVRSENLDGRTALRKAAGEALSAASTPGLPPNIANPMRSWSWHAGKLVLAMGLRADGDTLDNTAAELDKEAEITQMACANAGALPARGPRR</sequence>
<dbReference type="RefSeq" id="WP_237166639.1">
    <property type="nucleotide sequence ID" value="NZ_BLLB01000002.1"/>
</dbReference>
<evidence type="ECO:0000313" key="3">
    <source>
        <dbReference type="Proteomes" id="UP000465304"/>
    </source>
</evidence>
<reference evidence="2 3" key="1">
    <citation type="journal article" date="2019" name="Emerg. Microbes Infect.">
        <title>Comprehensive subspecies identification of 175 nontuberculous mycobacteria species based on 7547 genomic profiles.</title>
        <authorList>
            <person name="Matsumoto Y."/>
            <person name="Kinjo T."/>
            <person name="Motooka D."/>
            <person name="Nabeya D."/>
            <person name="Jung N."/>
            <person name="Uechi K."/>
            <person name="Horii T."/>
            <person name="Iida T."/>
            <person name="Fujita J."/>
            <person name="Nakamura S."/>
        </authorList>
    </citation>
    <scope>NUCLEOTIDE SEQUENCE [LARGE SCALE GENOMIC DNA]</scope>
    <source>
        <strain evidence="2 3">JCM 30996</strain>
    </source>
</reference>
<proteinExistence type="predicted"/>
<evidence type="ECO:0000313" key="2">
    <source>
        <dbReference type="EMBL" id="GFH04645.1"/>
    </source>
</evidence>
<feature type="region of interest" description="Disordered" evidence="1">
    <location>
        <begin position="28"/>
        <end position="50"/>
    </location>
</feature>
<dbReference type="EMBL" id="BLLB01000002">
    <property type="protein sequence ID" value="GFH04645.1"/>
    <property type="molecule type" value="Genomic_DNA"/>
</dbReference>
<gene>
    <name evidence="2" type="ORF">MHIP_51280</name>
</gene>
<dbReference type="AlphaFoldDB" id="A0A7I9ZUF5"/>
<organism evidence="2 3">
    <name type="scientific">Mycolicibacterium hippocampi</name>
    <dbReference type="NCBI Taxonomy" id="659824"/>
    <lineage>
        <taxon>Bacteria</taxon>
        <taxon>Bacillati</taxon>
        <taxon>Actinomycetota</taxon>
        <taxon>Actinomycetes</taxon>
        <taxon>Mycobacteriales</taxon>
        <taxon>Mycobacteriaceae</taxon>
        <taxon>Mycolicibacterium</taxon>
    </lineage>
</organism>
<protein>
    <submittedName>
        <fullName evidence="2">Uncharacterized protein</fullName>
    </submittedName>
</protein>
<comment type="caution">
    <text evidence="2">The sequence shown here is derived from an EMBL/GenBank/DDBJ whole genome shotgun (WGS) entry which is preliminary data.</text>
</comment>
<dbReference type="Proteomes" id="UP000465304">
    <property type="component" value="Unassembled WGS sequence"/>
</dbReference>
<keyword evidence="3" id="KW-1185">Reference proteome</keyword>